<dbReference type="Gene3D" id="2.120.10.80">
    <property type="entry name" value="Kelch-type beta propeller"/>
    <property type="match status" value="1"/>
</dbReference>
<evidence type="ECO:0000256" key="1">
    <source>
        <dbReference type="ARBA" id="ARBA00022441"/>
    </source>
</evidence>
<feature type="domain" description="BTB" evidence="4">
    <location>
        <begin position="215"/>
        <end position="330"/>
    </location>
</feature>
<dbReference type="CDD" id="cd18186">
    <property type="entry name" value="BTB_POZ_ZBTB_KLHL-like"/>
    <property type="match status" value="1"/>
</dbReference>
<reference evidence="5 6" key="1">
    <citation type="submission" date="2024-04" db="EMBL/GenBank/DDBJ databases">
        <authorList>
            <consortium name="Genoscope - CEA"/>
            <person name="William W."/>
        </authorList>
    </citation>
    <scope>NUCLEOTIDE SEQUENCE [LARGE SCALE GENOMIC DNA]</scope>
</reference>
<dbReference type="Pfam" id="PF01344">
    <property type="entry name" value="Kelch_1"/>
    <property type="match status" value="2"/>
</dbReference>
<feature type="region of interest" description="Disordered" evidence="3">
    <location>
        <begin position="156"/>
        <end position="191"/>
    </location>
</feature>
<dbReference type="Pfam" id="PF00651">
    <property type="entry name" value="BTB"/>
    <property type="match status" value="2"/>
</dbReference>
<protein>
    <recommendedName>
        <fullName evidence="4">BTB domain-containing protein</fullName>
    </recommendedName>
</protein>
<dbReference type="PANTHER" id="PTHR24412:SF441">
    <property type="entry name" value="KELCH-LIKE PROTEIN 28"/>
    <property type="match status" value="1"/>
</dbReference>
<dbReference type="InterPro" id="IPR006652">
    <property type="entry name" value="Kelch_1"/>
</dbReference>
<evidence type="ECO:0000256" key="2">
    <source>
        <dbReference type="ARBA" id="ARBA00022737"/>
    </source>
</evidence>
<gene>
    <name evidence="5" type="ORF">GSLYS_00010625001</name>
</gene>
<dbReference type="PANTHER" id="PTHR24412">
    <property type="entry name" value="KELCH PROTEIN"/>
    <property type="match status" value="1"/>
</dbReference>
<feature type="region of interest" description="Disordered" evidence="3">
    <location>
        <begin position="252"/>
        <end position="293"/>
    </location>
</feature>
<keyword evidence="1" id="KW-0880">Kelch repeat</keyword>
<feature type="region of interest" description="Disordered" evidence="3">
    <location>
        <begin position="32"/>
        <end position="53"/>
    </location>
</feature>
<dbReference type="Pfam" id="PF07707">
    <property type="entry name" value="BACK"/>
    <property type="match status" value="1"/>
</dbReference>
<evidence type="ECO:0000256" key="3">
    <source>
        <dbReference type="SAM" id="MobiDB-lite"/>
    </source>
</evidence>
<keyword evidence="6" id="KW-1185">Reference proteome</keyword>
<evidence type="ECO:0000313" key="5">
    <source>
        <dbReference type="EMBL" id="CAL1536712.1"/>
    </source>
</evidence>
<dbReference type="PROSITE" id="PS50097">
    <property type="entry name" value="BTB"/>
    <property type="match status" value="1"/>
</dbReference>
<feature type="region of interest" description="Disordered" evidence="3">
    <location>
        <begin position="114"/>
        <end position="144"/>
    </location>
</feature>
<dbReference type="SUPFAM" id="SSF54695">
    <property type="entry name" value="POZ domain"/>
    <property type="match status" value="1"/>
</dbReference>
<dbReference type="InterPro" id="IPR015915">
    <property type="entry name" value="Kelch-typ_b-propeller"/>
</dbReference>
<dbReference type="SMART" id="SM00225">
    <property type="entry name" value="BTB"/>
    <property type="match status" value="1"/>
</dbReference>
<accession>A0AAV2HT71</accession>
<name>A0AAV2HT71_LYMST</name>
<dbReference type="InterPro" id="IPR000210">
    <property type="entry name" value="BTB/POZ_dom"/>
</dbReference>
<dbReference type="SMART" id="SM00612">
    <property type="entry name" value="Kelch"/>
    <property type="match status" value="2"/>
</dbReference>
<dbReference type="Gene3D" id="1.25.40.420">
    <property type="match status" value="1"/>
</dbReference>
<feature type="compositionally biased region" description="Low complexity" evidence="3">
    <location>
        <begin position="125"/>
        <end position="135"/>
    </location>
</feature>
<dbReference type="EMBL" id="CAXITT010000237">
    <property type="protein sequence ID" value="CAL1536712.1"/>
    <property type="molecule type" value="Genomic_DNA"/>
</dbReference>
<dbReference type="InterPro" id="IPR011333">
    <property type="entry name" value="SKP1/BTB/POZ_sf"/>
</dbReference>
<feature type="non-terminal residue" evidence="5">
    <location>
        <position position="694"/>
    </location>
</feature>
<sequence length="694" mass="77210">MNGGDKIEETAVVRSTETIRVLANGGDKLKDSLRLPGSVGDRNKETPKSSATMKESLKDIVLLSCGGNDKLKDSLRKSGNVHDGLIEETIKSGNETNSPERLKKSADLIQVTSFVGQPRRDDNSENNNSNNNNSSIDSGIEQDALRPINGIQTKARGLEFEKGSKEIPASASTSGSTLTPDTTTSEEVTFLDPRQNQVFQVLTGVQQLRKSGQFADLTVKVKDVEFRCHRFVLATNSQFLRAMIEDYAECRPADESRPGSGDGNLRDDGDSINNRGSVPGTPSTTNCRTQNRTSGCGDQLMKATGTRTKDMIVLKGIHTDVFSKILDFMYCVFDDVITEENVLELLLAADTFQLTFLRRTCASFVTDTLSVKNVFDVITLCDAGYANLFEPKVMRRCHQVVRENFAELSGTEEFLTLNRHHVIPLIADSMLHVQEEMAVILALLRWVRFRPEERCVDLTLMLQHIRFPLMTSHELDKLREIPMLRENSLAMALVEESRAYETIDYSERLAWPRHNCISRCLFPSRDFIIWTADRDKGLHFYSIIDGIHHKVTTFGQFTTPTSSGFTFDSTSSVCCFGDKIYFTGGEFNTDLTWSVDSSTGEVKVLAKMPRGRKFHSMVAARGCIYCLGGQDKRGYSVLECVDVYIIEKDLWVKVGHLSVPAYNMAAVTSGGAIYLIGGVDHSGQPLRIIQCFVA</sequence>
<comment type="caution">
    <text evidence="5">The sequence shown here is derived from an EMBL/GenBank/DDBJ whole genome shotgun (WGS) entry which is preliminary data.</text>
</comment>
<proteinExistence type="predicted"/>
<keyword evidence="2" id="KW-0677">Repeat</keyword>
<dbReference type="SUPFAM" id="SSF117281">
    <property type="entry name" value="Kelch motif"/>
    <property type="match status" value="1"/>
</dbReference>
<dbReference type="AlphaFoldDB" id="A0AAV2HT71"/>
<feature type="compositionally biased region" description="Basic and acidic residues" evidence="3">
    <location>
        <begin position="156"/>
        <end position="165"/>
    </location>
</feature>
<dbReference type="SMART" id="SM00875">
    <property type="entry name" value="BACK"/>
    <property type="match status" value="1"/>
</dbReference>
<feature type="compositionally biased region" description="Low complexity" evidence="3">
    <location>
        <begin position="172"/>
        <end position="185"/>
    </location>
</feature>
<feature type="compositionally biased region" description="Polar residues" evidence="3">
    <location>
        <begin position="271"/>
        <end position="293"/>
    </location>
</feature>
<dbReference type="Proteomes" id="UP001497497">
    <property type="component" value="Unassembled WGS sequence"/>
</dbReference>
<evidence type="ECO:0000313" key="6">
    <source>
        <dbReference type="Proteomes" id="UP001497497"/>
    </source>
</evidence>
<dbReference type="Gene3D" id="3.30.710.10">
    <property type="entry name" value="Potassium Channel Kv1.1, Chain A"/>
    <property type="match status" value="1"/>
</dbReference>
<dbReference type="InterPro" id="IPR011705">
    <property type="entry name" value="BACK"/>
</dbReference>
<organism evidence="5 6">
    <name type="scientific">Lymnaea stagnalis</name>
    <name type="common">Great pond snail</name>
    <name type="synonym">Helix stagnalis</name>
    <dbReference type="NCBI Taxonomy" id="6523"/>
    <lineage>
        <taxon>Eukaryota</taxon>
        <taxon>Metazoa</taxon>
        <taxon>Spiralia</taxon>
        <taxon>Lophotrochozoa</taxon>
        <taxon>Mollusca</taxon>
        <taxon>Gastropoda</taxon>
        <taxon>Heterobranchia</taxon>
        <taxon>Euthyneura</taxon>
        <taxon>Panpulmonata</taxon>
        <taxon>Hygrophila</taxon>
        <taxon>Lymnaeoidea</taxon>
        <taxon>Lymnaeidae</taxon>
        <taxon>Lymnaea</taxon>
    </lineage>
</organism>
<evidence type="ECO:0000259" key="4">
    <source>
        <dbReference type="PROSITE" id="PS50097"/>
    </source>
</evidence>